<feature type="region of interest" description="Disordered" evidence="1">
    <location>
        <begin position="1"/>
        <end position="89"/>
    </location>
</feature>
<evidence type="ECO:0000256" key="2">
    <source>
        <dbReference type="SAM" id="Phobius"/>
    </source>
</evidence>
<gene>
    <name evidence="3" type="ORF">SAMN05444921_10757</name>
</gene>
<feature type="compositionally biased region" description="Low complexity" evidence="1">
    <location>
        <begin position="1"/>
        <end position="14"/>
    </location>
</feature>
<keyword evidence="2" id="KW-1133">Transmembrane helix</keyword>
<dbReference type="OrthoDB" id="4350888at2"/>
<dbReference type="RefSeq" id="WP_093653987.1">
    <property type="nucleotide sequence ID" value="NZ_FNHI01000007.1"/>
</dbReference>
<dbReference type="STRING" id="1196353.SAMN05444921_10757"/>
<dbReference type="EMBL" id="FNHI01000007">
    <property type="protein sequence ID" value="SDM35184.1"/>
    <property type="molecule type" value="Genomic_DNA"/>
</dbReference>
<reference evidence="4" key="1">
    <citation type="submission" date="2016-10" db="EMBL/GenBank/DDBJ databases">
        <authorList>
            <person name="Varghese N."/>
            <person name="Submissions S."/>
        </authorList>
    </citation>
    <scope>NUCLEOTIDE SEQUENCE [LARGE SCALE GENOMIC DNA]</scope>
    <source>
        <strain evidence="4">CGMCC 4.7042</strain>
    </source>
</reference>
<dbReference type="AlphaFoldDB" id="A0A1G9SI73"/>
<evidence type="ECO:0000256" key="1">
    <source>
        <dbReference type="SAM" id="MobiDB-lite"/>
    </source>
</evidence>
<keyword evidence="2" id="KW-0812">Transmembrane</keyword>
<proteinExistence type="predicted"/>
<evidence type="ECO:0000313" key="4">
    <source>
        <dbReference type="Proteomes" id="UP000199063"/>
    </source>
</evidence>
<feature type="compositionally biased region" description="Low complexity" evidence="1">
    <location>
        <begin position="22"/>
        <end position="39"/>
    </location>
</feature>
<dbReference type="GeneID" id="40829792"/>
<protein>
    <submittedName>
        <fullName evidence="3">Uncharacterized protein</fullName>
    </submittedName>
</protein>
<dbReference type="Proteomes" id="UP000199063">
    <property type="component" value="Unassembled WGS sequence"/>
</dbReference>
<sequence>MSYNQPGPYGGQPQQPGPYGQPGPHGQQPQAPQPGYGYPQQPPQGVPPQQPGYGYPQAQQPGPYGQQPPYGAGPGAYPPPPPSQPGGKKNGLVIGGVVVALAVIAGGVWWFTSGGGSSVADDGPHKLTTPETVLTEYKKMAGGSGGPSDDDFLKDVEKSGIKNGKQVEANWEVKDANNPLAGKLLTFGGAYGEIEDPEAVVDSIFATIEAKSKEDKDAEVELLGSPKEYKPAELDGAIMKCQQIKSKPNASDAPAAGPKELTMTICAWGDRSTVAFVMPMDMASMLAGKGTSPEDAAGIAAKLRKEIRVKA</sequence>
<organism evidence="3 4">
    <name type="scientific">Streptomyces wuyuanensis</name>
    <dbReference type="NCBI Taxonomy" id="1196353"/>
    <lineage>
        <taxon>Bacteria</taxon>
        <taxon>Bacillati</taxon>
        <taxon>Actinomycetota</taxon>
        <taxon>Actinomycetes</taxon>
        <taxon>Kitasatosporales</taxon>
        <taxon>Streptomycetaceae</taxon>
        <taxon>Streptomyces</taxon>
    </lineage>
</organism>
<keyword evidence="4" id="KW-1185">Reference proteome</keyword>
<accession>A0A1G9SI73</accession>
<keyword evidence="2" id="KW-0472">Membrane</keyword>
<feature type="compositionally biased region" description="Pro residues" evidence="1">
    <location>
        <begin position="40"/>
        <end position="50"/>
    </location>
</feature>
<name>A0A1G9SI73_9ACTN</name>
<feature type="transmembrane region" description="Helical" evidence="2">
    <location>
        <begin position="92"/>
        <end position="111"/>
    </location>
</feature>
<feature type="compositionally biased region" description="Low complexity" evidence="1">
    <location>
        <begin position="51"/>
        <end position="70"/>
    </location>
</feature>
<evidence type="ECO:0000313" key="3">
    <source>
        <dbReference type="EMBL" id="SDM35184.1"/>
    </source>
</evidence>